<dbReference type="Gene3D" id="3.30.1370.220">
    <property type="match status" value="1"/>
</dbReference>
<name>A0A6N7Y349_9FIRM</name>
<dbReference type="Pfam" id="PF04984">
    <property type="entry name" value="Phage_sheath_1"/>
    <property type="match status" value="1"/>
</dbReference>
<dbReference type="AlphaFoldDB" id="A0A6N7Y349"/>
<protein>
    <submittedName>
        <fullName evidence="4">Phage tail sheath protein</fullName>
    </submittedName>
</protein>
<evidence type="ECO:0000259" key="3">
    <source>
        <dbReference type="Pfam" id="PF17482"/>
    </source>
</evidence>
<comment type="caution">
    <text evidence="4">The sequence shown here is derived from an EMBL/GenBank/DDBJ whole genome shotgun (WGS) entry which is preliminary data.</text>
</comment>
<comment type="similarity">
    <text evidence="1">Belongs to the myoviridae tail sheath protein family.</text>
</comment>
<dbReference type="Proteomes" id="UP000469523">
    <property type="component" value="Unassembled WGS sequence"/>
</dbReference>
<dbReference type="InterPro" id="IPR020287">
    <property type="entry name" value="Tail_sheath_C"/>
</dbReference>
<reference evidence="4 5" key="1">
    <citation type="submission" date="2019-09" db="EMBL/GenBank/DDBJ databases">
        <title>In-depth cultivation of the pig gut microbiome towards novel bacterial diversity and tailored functional studies.</title>
        <authorList>
            <person name="Wylensek D."/>
            <person name="Hitch T.C.A."/>
            <person name="Clavel T."/>
        </authorList>
    </citation>
    <scope>NUCLEOTIDE SEQUENCE [LARGE SCALE GENOMIC DNA]</scope>
    <source>
        <strain evidence="4 5">WCA3-693-APC-4?</strain>
    </source>
</reference>
<dbReference type="RefSeq" id="WP_154442780.1">
    <property type="nucleotide sequence ID" value="NZ_VUNQ01000059.1"/>
</dbReference>
<evidence type="ECO:0000259" key="2">
    <source>
        <dbReference type="Pfam" id="PF04984"/>
    </source>
</evidence>
<feature type="domain" description="Tail sheath protein C-terminal" evidence="3">
    <location>
        <begin position="242"/>
        <end position="364"/>
    </location>
</feature>
<feature type="domain" description="Tail sheath protein subtilisin-like" evidence="2">
    <location>
        <begin position="107"/>
        <end position="232"/>
    </location>
</feature>
<dbReference type="Pfam" id="PF17482">
    <property type="entry name" value="Phage_sheath_1C"/>
    <property type="match status" value="1"/>
</dbReference>
<gene>
    <name evidence="4" type="ORF">FYJ83_17275</name>
</gene>
<proteinExistence type="inferred from homology"/>
<keyword evidence="5" id="KW-1185">Reference proteome</keyword>
<organism evidence="4 5">
    <name type="scientific">Tissierella pigra</name>
    <dbReference type="NCBI Taxonomy" id="2607614"/>
    <lineage>
        <taxon>Bacteria</taxon>
        <taxon>Bacillati</taxon>
        <taxon>Bacillota</taxon>
        <taxon>Tissierellia</taxon>
        <taxon>Tissierellales</taxon>
        <taxon>Tissierellaceae</taxon>
        <taxon>Tissierella</taxon>
    </lineage>
</organism>
<dbReference type="EMBL" id="VUNQ01000059">
    <property type="protein sequence ID" value="MSU03215.1"/>
    <property type="molecule type" value="Genomic_DNA"/>
</dbReference>
<evidence type="ECO:0000256" key="1">
    <source>
        <dbReference type="ARBA" id="ARBA00008005"/>
    </source>
</evidence>
<evidence type="ECO:0000313" key="5">
    <source>
        <dbReference type="Proteomes" id="UP000469523"/>
    </source>
</evidence>
<accession>A0A6N7Y349</accession>
<evidence type="ECO:0000313" key="4">
    <source>
        <dbReference type="EMBL" id="MSU03215.1"/>
    </source>
</evidence>
<dbReference type="Gene3D" id="3.40.50.11790">
    <property type="match status" value="1"/>
</dbReference>
<sequence>MADLGMPKIEIIFKGLGVSAVQRGSKGIAVLIIKDDTDKTFTFKEYRSIEDLTSEELLKYTEENATYIKDVLEGSPKKLVIARMDNDGVLADLLKAVKGKVEMNCWIGMADATAEETNDLVSFIKASVKNDKKRYKGLVYKAASSDDMHIVNFTNEKVIFKDNRGKQNGGKASPWLLGYLAGLSLDMSAIAKPLQKFEAVEEPEDLDEAINKGEFILYNDEGEVRVARGITSLVTTGQGITDDMKFILIVEVMDMIYTDIYTTWKNFYKGKYKNYLDNQMLLIGAINSYFKEIANELLLDPNFSNKAMIGIEQQRLANISKYGEEEVSTWDDDKVMEMTVGTNVFLDGNIKILNAMEDFKFKIDM</sequence>
<dbReference type="InterPro" id="IPR035089">
    <property type="entry name" value="Phage_sheath_subtilisin"/>
</dbReference>